<dbReference type="RefSeq" id="WP_126693603.1">
    <property type="nucleotide sequence ID" value="NZ_RXOF01000006.1"/>
</dbReference>
<comment type="caution">
    <text evidence="2">The sequence shown here is derived from an EMBL/GenBank/DDBJ whole genome shotgun (WGS) entry which is preliminary data.</text>
</comment>
<protein>
    <submittedName>
        <fullName evidence="2">DUF3616 domain-containing protein</fullName>
    </submittedName>
</protein>
<proteinExistence type="predicted"/>
<reference evidence="2 3" key="1">
    <citation type="submission" date="2018-12" db="EMBL/GenBank/DDBJ databases">
        <title>Hymenobacter gummosus sp. nov., isolated from a spring.</title>
        <authorList>
            <person name="Nie L."/>
        </authorList>
    </citation>
    <scope>NUCLEOTIDE SEQUENCE [LARGE SCALE GENOMIC DNA]</scope>
    <source>
        <strain evidence="2 3">KCTC 52166</strain>
    </source>
</reference>
<evidence type="ECO:0000313" key="3">
    <source>
        <dbReference type="Proteomes" id="UP000282184"/>
    </source>
</evidence>
<evidence type="ECO:0000313" key="2">
    <source>
        <dbReference type="EMBL" id="RTQ49744.1"/>
    </source>
</evidence>
<dbReference type="Pfam" id="PF12275">
    <property type="entry name" value="DUF3616"/>
    <property type="match status" value="1"/>
</dbReference>
<feature type="domain" description="DUF3616" evidence="1">
    <location>
        <begin position="28"/>
        <end position="358"/>
    </location>
</feature>
<accession>A0A431U360</accession>
<dbReference type="AlphaFoldDB" id="A0A431U360"/>
<sequence length="365" mass="40373">MKRPTPCLLRFEPAHSTGASGTHVRDALSSVLRVGDNLWLAGDECASLERLRRQPDGSFGQHVTFALGEFLDLPAGPDAEVDIEGIAEADHYLWVVGSHSRKRRQPKPEHPDPAKQLQKLAQVESDANRYLLARIPLLPDPATGNYELHRHAPHPTRPGHTLRAAQLRGDAATNDLLRLLRRDEHLGPFLSIPGKDNGFDIEGLAAAPDGRLFLGLRGPVLRGWAVVLEIKLREDKHGRLRLAKLPGTPNRYHKHFLDLHGMGLRELRLVGPDLYLLAGPTMDLDGTIAVYRWAGATRSHTDHVLHPPNSLKRLFDVPHRPGRDKAEGMAVLDAHHLLLVFDSPADTRKPTADAVVADVYTMSGR</sequence>
<dbReference type="OrthoDB" id="423529at2"/>
<dbReference type="Proteomes" id="UP000282184">
    <property type="component" value="Unassembled WGS sequence"/>
</dbReference>
<dbReference type="EMBL" id="RXOF01000006">
    <property type="protein sequence ID" value="RTQ49744.1"/>
    <property type="molecule type" value="Genomic_DNA"/>
</dbReference>
<evidence type="ECO:0000259" key="1">
    <source>
        <dbReference type="Pfam" id="PF12275"/>
    </source>
</evidence>
<dbReference type="InterPro" id="IPR022060">
    <property type="entry name" value="DUF3616"/>
</dbReference>
<keyword evidence="3" id="KW-1185">Reference proteome</keyword>
<name>A0A431U360_9BACT</name>
<organism evidence="2 3">
    <name type="scientific">Hymenobacter gummosus</name>
    <dbReference type="NCBI Taxonomy" id="1776032"/>
    <lineage>
        <taxon>Bacteria</taxon>
        <taxon>Pseudomonadati</taxon>
        <taxon>Bacteroidota</taxon>
        <taxon>Cytophagia</taxon>
        <taxon>Cytophagales</taxon>
        <taxon>Hymenobacteraceae</taxon>
        <taxon>Hymenobacter</taxon>
    </lineage>
</organism>
<gene>
    <name evidence="2" type="ORF">EJV47_13105</name>
</gene>